<evidence type="ECO:0000313" key="3">
    <source>
        <dbReference type="EMBL" id="AMR78446.1"/>
    </source>
</evidence>
<dbReference type="InterPro" id="IPR036661">
    <property type="entry name" value="Luciferase-like_sf"/>
</dbReference>
<dbReference type="AlphaFoldDB" id="A0A142JK34"/>
<evidence type="ECO:0000256" key="1">
    <source>
        <dbReference type="ARBA" id="ARBA00023002"/>
    </source>
</evidence>
<dbReference type="NCBIfam" id="TIGR03557">
    <property type="entry name" value="F420_G6P_family"/>
    <property type="match status" value="1"/>
</dbReference>
<dbReference type="CDD" id="cd01097">
    <property type="entry name" value="Tetrahydromethanopterin_reductase"/>
    <property type="match status" value="1"/>
</dbReference>
<protein>
    <submittedName>
        <fullName evidence="3">LLM class F420-dependent oxidoreductase</fullName>
    </submittedName>
</protein>
<dbReference type="KEGG" id="cnan:A2G96_12265"/>
<feature type="domain" description="Luciferase-like" evidence="2">
    <location>
        <begin position="9"/>
        <end position="288"/>
    </location>
</feature>
<sequence length="323" mass="34689">MALIGYHASHEQFAPDHLLRLAVLARDAGFGALSASDHFHPWSEAQGQSGHAWTWLGAVMAQAALPTGVVTCPFGRYHPAVIAQAAATLCVLFPERFWLAVGSGEALNEHITGRAWPSKPRRNAMLRESVEIMRALWRGEEVSHRGAVTVERARLYSLPASPPPVFCAALTEATARWAGGWADGLVTVSGERAAMRARIEAFRDAAGSARPVYVQVKLAYADPQAGDEAARALAHAQWRTNLLDSADAAELAMPADFEARAAGVTLADMDRAVRISSDLGRHAAWLAEDLRMGVDALFLHNVGVNQQAFIEAFGGTVLGQLAQ</sequence>
<dbReference type="InterPro" id="IPR023907">
    <property type="entry name" value="Non-F420_Flavin_OxRdtase"/>
</dbReference>
<dbReference type="Proteomes" id="UP000075238">
    <property type="component" value="Chromosome 1"/>
</dbReference>
<name>A0A142JK34_9BURK</name>
<evidence type="ECO:0000313" key="4">
    <source>
        <dbReference type="Proteomes" id="UP000075238"/>
    </source>
</evidence>
<reference evidence="3 4" key="1">
    <citation type="submission" date="2016-03" db="EMBL/GenBank/DDBJ databases">
        <title>Complete genome sequence of a novel chlorpyrifos degrading bacterium, Cupriavidus nantongensis sp. X1.</title>
        <authorList>
            <person name="Fang L."/>
        </authorList>
    </citation>
    <scope>NUCLEOTIDE SEQUENCE [LARGE SCALE GENOMIC DNA]</scope>
    <source>
        <strain evidence="3 4">X1</strain>
    </source>
</reference>
<dbReference type="InterPro" id="IPR019945">
    <property type="entry name" value="F420_G6P_DH-rel"/>
</dbReference>
<dbReference type="OrthoDB" id="180193at2"/>
<organism evidence="3 4">
    <name type="scientific">Cupriavidus nantongensis</name>
    <dbReference type="NCBI Taxonomy" id="1796606"/>
    <lineage>
        <taxon>Bacteria</taxon>
        <taxon>Pseudomonadati</taxon>
        <taxon>Pseudomonadota</taxon>
        <taxon>Betaproteobacteria</taxon>
        <taxon>Burkholderiales</taxon>
        <taxon>Burkholderiaceae</taxon>
        <taxon>Cupriavidus</taxon>
    </lineage>
</organism>
<dbReference type="InterPro" id="IPR011251">
    <property type="entry name" value="Luciferase-like_dom"/>
</dbReference>
<dbReference type="PANTHER" id="PTHR43244">
    <property type="match status" value="1"/>
</dbReference>
<dbReference type="Gene3D" id="3.20.20.30">
    <property type="entry name" value="Luciferase-like domain"/>
    <property type="match status" value="1"/>
</dbReference>
<keyword evidence="4" id="KW-1185">Reference proteome</keyword>
<dbReference type="RefSeq" id="WP_062799521.1">
    <property type="nucleotide sequence ID" value="NZ_CP014844.1"/>
</dbReference>
<dbReference type="STRING" id="1796606.A2G96_12265"/>
<keyword evidence="1" id="KW-0560">Oxidoreductase</keyword>
<dbReference type="Pfam" id="PF00296">
    <property type="entry name" value="Bac_luciferase"/>
    <property type="match status" value="1"/>
</dbReference>
<dbReference type="NCBIfam" id="TIGR03885">
    <property type="entry name" value="flavin_revert"/>
    <property type="match status" value="1"/>
</dbReference>
<dbReference type="PANTHER" id="PTHR43244:SF1">
    <property type="entry name" value="5,10-METHYLENETETRAHYDROMETHANOPTERIN REDUCTASE"/>
    <property type="match status" value="1"/>
</dbReference>
<dbReference type="GO" id="GO:0016705">
    <property type="term" value="F:oxidoreductase activity, acting on paired donors, with incorporation or reduction of molecular oxygen"/>
    <property type="evidence" value="ECO:0007669"/>
    <property type="project" value="InterPro"/>
</dbReference>
<accession>A0A142JK34</accession>
<dbReference type="EMBL" id="CP014844">
    <property type="protein sequence ID" value="AMR78446.1"/>
    <property type="molecule type" value="Genomic_DNA"/>
</dbReference>
<proteinExistence type="predicted"/>
<dbReference type="SUPFAM" id="SSF51679">
    <property type="entry name" value="Bacterial luciferase-like"/>
    <property type="match status" value="1"/>
</dbReference>
<dbReference type="InterPro" id="IPR050564">
    <property type="entry name" value="F420-G6PD/mer"/>
</dbReference>
<gene>
    <name evidence="3" type="ORF">A2G96_12265</name>
</gene>
<evidence type="ECO:0000259" key="2">
    <source>
        <dbReference type="Pfam" id="PF00296"/>
    </source>
</evidence>